<evidence type="ECO:0000256" key="4">
    <source>
        <dbReference type="ARBA" id="ARBA00023015"/>
    </source>
</evidence>
<dbReference type="InterPro" id="IPR039420">
    <property type="entry name" value="WalR-like"/>
</dbReference>
<dbReference type="SUPFAM" id="SSF52172">
    <property type="entry name" value="CheY-like"/>
    <property type="match status" value="1"/>
</dbReference>
<evidence type="ECO:0000259" key="10">
    <source>
        <dbReference type="PROSITE" id="PS50110"/>
    </source>
</evidence>
<evidence type="ECO:0000256" key="3">
    <source>
        <dbReference type="ARBA" id="ARBA00023012"/>
    </source>
</evidence>
<keyword evidence="4" id="KW-0805">Transcription regulation</keyword>
<evidence type="ECO:0000259" key="11">
    <source>
        <dbReference type="PROSITE" id="PS51755"/>
    </source>
</evidence>
<evidence type="ECO:0000256" key="6">
    <source>
        <dbReference type="ARBA" id="ARBA00023163"/>
    </source>
</evidence>
<dbReference type="RefSeq" id="WP_228103064.1">
    <property type="nucleotide sequence ID" value="NZ_CP101637.1"/>
</dbReference>
<evidence type="ECO:0000313" key="13">
    <source>
        <dbReference type="Proteomes" id="UP001235030"/>
    </source>
</evidence>
<evidence type="ECO:0000256" key="7">
    <source>
        <dbReference type="ARBA" id="ARBA00024867"/>
    </source>
</evidence>
<keyword evidence="6" id="KW-0804">Transcription</keyword>
<dbReference type="Gene3D" id="1.10.10.10">
    <property type="entry name" value="Winged helix-like DNA-binding domain superfamily/Winged helix DNA-binding domain"/>
    <property type="match status" value="1"/>
</dbReference>
<feature type="DNA-binding region" description="OmpR/PhoB-type" evidence="9">
    <location>
        <begin position="126"/>
        <end position="220"/>
    </location>
</feature>
<dbReference type="PROSITE" id="PS50110">
    <property type="entry name" value="RESPONSE_REGULATORY"/>
    <property type="match status" value="1"/>
</dbReference>
<dbReference type="EMBL" id="CP101637">
    <property type="protein sequence ID" value="WMT80869.1"/>
    <property type="molecule type" value="Genomic_DNA"/>
</dbReference>
<feature type="modified residue" description="4-aspartylphosphate" evidence="8">
    <location>
        <position position="52"/>
    </location>
</feature>
<dbReference type="PANTHER" id="PTHR48111:SF22">
    <property type="entry name" value="REGULATOR OF RPOS"/>
    <property type="match status" value="1"/>
</dbReference>
<dbReference type="CDD" id="cd17574">
    <property type="entry name" value="REC_OmpR"/>
    <property type="match status" value="1"/>
</dbReference>
<sequence length="220" mass="25617">MYKILLIEDEENIASFVRMELEYEGYKVEVCDDGVKGFEEALENDYNLILLDLMLPKLNGLEVCRRLRKVKNTPIIMLTARDSVMDKVSGLQIGADDYISKPFAIEELLARIEALLRRVNEIKQVSNKLKFKDIKIDLEARIVEQDNEEVVLTAKEYELLVQLLKNQNKVLSRDNLLENIWGYDYEAETNVVDVYIRHLRSKLKNDGYIQTIRGIGYVIR</sequence>
<feature type="domain" description="OmpR/PhoB-type" evidence="11">
    <location>
        <begin position="126"/>
        <end position="220"/>
    </location>
</feature>
<accession>A0ABY9Q0C8</accession>
<feature type="domain" description="Response regulatory" evidence="10">
    <location>
        <begin position="3"/>
        <end position="116"/>
    </location>
</feature>
<dbReference type="InterPro" id="IPR016032">
    <property type="entry name" value="Sig_transdc_resp-reg_C-effctor"/>
</dbReference>
<dbReference type="InterPro" id="IPR001867">
    <property type="entry name" value="OmpR/PhoB-type_DNA-bd"/>
</dbReference>
<dbReference type="SUPFAM" id="SSF46894">
    <property type="entry name" value="C-terminal effector domain of the bipartite response regulators"/>
    <property type="match status" value="1"/>
</dbReference>
<keyword evidence="5 9" id="KW-0238">DNA-binding</keyword>
<evidence type="ECO:0000313" key="12">
    <source>
        <dbReference type="EMBL" id="WMT80869.1"/>
    </source>
</evidence>
<evidence type="ECO:0000256" key="5">
    <source>
        <dbReference type="ARBA" id="ARBA00023125"/>
    </source>
</evidence>
<keyword evidence="2 8" id="KW-0597">Phosphoprotein</keyword>
<organism evidence="12 13">
    <name type="scientific">Terrisporobacter mayombei</name>
    <dbReference type="NCBI Taxonomy" id="1541"/>
    <lineage>
        <taxon>Bacteria</taxon>
        <taxon>Bacillati</taxon>
        <taxon>Bacillota</taxon>
        <taxon>Clostridia</taxon>
        <taxon>Peptostreptococcales</taxon>
        <taxon>Peptostreptococcaceae</taxon>
        <taxon>Terrisporobacter</taxon>
    </lineage>
</organism>
<keyword evidence="13" id="KW-1185">Reference proteome</keyword>
<protein>
    <recommendedName>
        <fullName evidence="1">Stage 0 sporulation protein A homolog</fullName>
    </recommendedName>
</protein>
<evidence type="ECO:0000256" key="9">
    <source>
        <dbReference type="PROSITE-ProRule" id="PRU01091"/>
    </source>
</evidence>
<evidence type="ECO:0000256" key="2">
    <source>
        <dbReference type="ARBA" id="ARBA00022553"/>
    </source>
</evidence>
<dbReference type="PANTHER" id="PTHR48111">
    <property type="entry name" value="REGULATOR OF RPOS"/>
    <property type="match status" value="1"/>
</dbReference>
<dbReference type="Gene3D" id="6.10.250.690">
    <property type="match status" value="1"/>
</dbReference>
<evidence type="ECO:0000256" key="8">
    <source>
        <dbReference type="PROSITE-ProRule" id="PRU00169"/>
    </source>
</evidence>
<dbReference type="Proteomes" id="UP001235030">
    <property type="component" value="Chromosome"/>
</dbReference>
<dbReference type="Pfam" id="PF00072">
    <property type="entry name" value="Response_reg"/>
    <property type="match status" value="1"/>
</dbReference>
<gene>
    <name evidence="12" type="primary">arlR_2</name>
    <name evidence="12" type="ORF">TEMA_11910</name>
</gene>
<dbReference type="Pfam" id="PF00486">
    <property type="entry name" value="Trans_reg_C"/>
    <property type="match status" value="1"/>
</dbReference>
<proteinExistence type="predicted"/>
<dbReference type="InterPro" id="IPR036388">
    <property type="entry name" value="WH-like_DNA-bd_sf"/>
</dbReference>
<name>A0ABY9Q0C8_9FIRM</name>
<comment type="function">
    <text evidence="7">May play the central regulatory role in sporulation. It may be an element of the effector pathway responsible for the activation of sporulation genes in response to nutritional stress. Spo0A may act in concert with spo0H (a sigma factor) to control the expression of some genes that are critical to the sporulation process.</text>
</comment>
<dbReference type="SMART" id="SM00862">
    <property type="entry name" value="Trans_reg_C"/>
    <property type="match status" value="1"/>
</dbReference>
<dbReference type="PROSITE" id="PS51755">
    <property type="entry name" value="OMPR_PHOB"/>
    <property type="match status" value="1"/>
</dbReference>
<dbReference type="SMART" id="SM00448">
    <property type="entry name" value="REC"/>
    <property type="match status" value="1"/>
</dbReference>
<reference evidence="12 13" key="1">
    <citation type="submission" date="2022-07" db="EMBL/GenBank/DDBJ databases">
        <title>Genome sequence of Terrisporobacter mayombei DSM6539.</title>
        <authorList>
            <person name="Boeer T."/>
            <person name="Bengelsdorf F.R."/>
            <person name="Daniel R."/>
            <person name="Poehlein A."/>
        </authorList>
    </citation>
    <scope>NUCLEOTIDE SEQUENCE [LARGE SCALE GENOMIC DNA]</scope>
    <source>
        <strain evidence="12 13">DSM 6539</strain>
    </source>
</reference>
<keyword evidence="3" id="KW-0902">Two-component regulatory system</keyword>
<dbReference type="CDD" id="cd00383">
    <property type="entry name" value="trans_reg_C"/>
    <property type="match status" value="1"/>
</dbReference>
<evidence type="ECO:0000256" key="1">
    <source>
        <dbReference type="ARBA" id="ARBA00018672"/>
    </source>
</evidence>
<dbReference type="Gene3D" id="3.40.50.2300">
    <property type="match status" value="1"/>
</dbReference>
<dbReference type="InterPro" id="IPR001789">
    <property type="entry name" value="Sig_transdc_resp-reg_receiver"/>
</dbReference>
<dbReference type="InterPro" id="IPR011006">
    <property type="entry name" value="CheY-like_superfamily"/>
</dbReference>